<feature type="signal peptide" evidence="1">
    <location>
        <begin position="1"/>
        <end position="32"/>
    </location>
</feature>
<keyword evidence="1" id="KW-0732">Signal</keyword>
<evidence type="ECO:0000256" key="1">
    <source>
        <dbReference type="SAM" id="SignalP"/>
    </source>
</evidence>
<reference evidence="2 3" key="1">
    <citation type="submission" date="2018-09" db="EMBL/GenBank/DDBJ databases">
        <title>Production of Trimethoprim by Streptomyces sp. 3E-1.</title>
        <authorList>
            <person name="Kang H.J."/>
            <person name="Kim S.B."/>
        </authorList>
    </citation>
    <scope>NUCLEOTIDE SEQUENCE [LARGE SCALE GENOMIC DNA]</scope>
    <source>
        <strain evidence="2 3">3E-1</strain>
    </source>
</reference>
<dbReference type="Proteomes" id="UP000265765">
    <property type="component" value="Chromosome"/>
</dbReference>
<protein>
    <recommendedName>
        <fullName evidence="4">Lipoprotein</fullName>
    </recommendedName>
</protein>
<dbReference type="KEGG" id="sge:DWG14_00168"/>
<evidence type="ECO:0000313" key="3">
    <source>
        <dbReference type="Proteomes" id="UP000265765"/>
    </source>
</evidence>
<evidence type="ECO:0000313" key="2">
    <source>
        <dbReference type="EMBL" id="AYC35960.1"/>
    </source>
</evidence>
<dbReference type="EMBL" id="CP032427">
    <property type="protein sequence ID" value="AYC35960.1"/>
    <property type="molecule type" value="Genomic_DNA"/>
</dbReference>
<dbReference type="GeneID" id="91279162"/>
<evidence type="ECO:0008006" key="4">
    <source>
        <dbReference type="Google" id="ProtNLM"/>
    </source>
</evidence>
<accession>A0AAI8PKI6</accession>
<feature type="chain" id="PRO_5042498364" description="Lipoprotein" evidence="1">
    <location>
        <begin position="33"/>
        <end position="306"/>
    </location>
</feature>
<dbReference type="AlphaFoldDB" id="A0AAI8PKI6"/>
<name>A0AAI8PKI6_9ACTN</name>
<organism evidence="2 3">
    <name type="scientific">Streptomyces griseorubiginosus</name>
    <dbReference type="NCBI Taxonomy" id="67304"/>
    <lineage>
        <taxon>Bacteria</taxon>
        <taxon>Bacillati</taxon>
        <taxon>Actinomycetota</taxon>
        <taxon>Actinomycetes</taxon>
        <taxon>Kitasatosporales</taxon>
        <taxon>Streptomycetaceae</taxon>
        <taxon>Streptomyces</taxon>
    </lineage>
</organism>
<gene>
    <name evidence="2" type="ORF">DWG14_00168</name>
</gene>
<dbReference type="RefSeq" id="WP_162951939.1">
    <property type="nucleotide sequence ID" value="NZ_CP032427.1"/>
</dbReference>
<proteinExistence type="predicted"/>
<sequence length="306" mass="31992">MNTTNQSFRVRRSATAGVLAALVLAGCGTSQAAIVPPGNSASPKALSEICAASTQRNGVVHCTKVFAGNKPIRLPGDPSRIERYGAFNRGEATFHTRGGDLPLAVALARQLKADAENGRTAYANTVYLATISKGTVTKIKPVADIDENPVLQASFAGRALEGTIGVRTRQGDYASRATLPVRIELVKSAVRGELTGQITNATRAVRSANGSCFAPLDRTRANPLVGGFTAKIAVERASSMHVPFEDELVLKWSSNVSNMGQAYYPSIATLLGADPLGRTWEAPIHGTPSAGPHLSLRLVSGGGGTC</sequence>